<dbReference type="NCBIfam" id="NF010291">
    <property type="entry name" value="PRK13731.1"/>
    <property type="match status" value="1"/>
</dbReference>
<evidence type="ECO:0000256" key="1">
    <source>
        <dbReference type="ARBA" id="ARBA00002068"/>
    </source>
</evidence>
<comment type="similarity">
    <text evidence="3 10">Belongs to the TraT lipoprotein family.</text>
</comment>
<dbReference type="HOGENOM" id="CLU_093762_0_1_6"/>
<evidence type="ECO:0000256" key="8">
    <source>
        <dbReference type="ARBA" id="ARBA00023139"/>
    </source>
</evidence>
<gene>
    <name evidence="12" type="ORF">CIT292_09481</name>
</gene>
<keyword evidence="7 10" id="KW-0472">Membrane</keyword>
<evidence type="ECO:0000256" key="3">
    <source>
        <dbReference type="ARBA" id="ARBA00009900"/>
    </source>
</evidence>
<evidence type="ECO:0000256" key="11">
    <source>
        <dbReference type="SAM" id="Phobius"/>
    </source>
</evidence>
<sequence>MATGRAVKRLWTLYYTKKGKNMSLKKIAVVGMVVATMTLTGCGAMTTAVKKRNLEVKTQMSETIWLEPSSEKTVYIQVKNTSDKDMSNLQTLLANDLSAKGYKVTSSPDSAYYWVQANVLKADKMDLREAQGFLKTGYEGAAMGAALGAGITAYNSNSSGAALGVGLAAGLIGMAADAMVEDVNYTMVTDLQISERSKAKVTTDNVAALRQGTSGIKLQTSSAQGDRAKYQTRVVSNANKVNLKFEEAKPVLEAQLAKSVANIL</sequence>
<dbReference type="PIRSF" id="PIRSF002859">
    <property type="entry name" value="Lipo_traT"/>
    <property type="match status" value="1"/>
</dbReference>
<accession>D4BFB4</accession>
<keyword evidence="11" id="KW-0812">Transmembrane</keyword>
<organism evidence="12 13">
    <name type="scientific">Citrobacter youngae ATCC 29220</name>
    <dbReference type="NCBI Taxonomy" id="500640"/>
    <lineage>
        <taxon>Bacteria</taxon>
        <taxon>Pseudomonadati</taxon>
        <taxon>Pseudomonadota</taxon>
        <taxon>Gammaproteobacteria</taxon>
        <taxon>Enterobacterales</taxon>
        <taxon>Enterobacteriaceae</taxon>
        <taxon>Citrobacter</taxon>
        <taxon>Citrobacter freundii complex</taxon>
    </lineage>
</organism>
<keyword evidence="10" id="KW-0998">Cell outer membrane</keyword>
<evidence type="ECO:0000256" key="10">
    <source>
        <dbReference type="PIRNR" id="PIRNR002859"/>
    </source>
</evidence>
<protein>
    <recommendedName>
        <fullName evidence="4 10">TraT complement resistance protein</fullName>
    </recommendedName>
</protein>
<evidence type="ECO:0000313" key="13">
    <source>
        <dbReference type="Proteomes" id="UP000003880"/>
    </source>
</evidence>
<feature type="transmembrane region" description="Helical" evidence="11">
    <location>
        <begin position="27"/>
        <end position="49"/>
    </location>
</feature>
<comment type="function">
    <text evidence="1 10">Responsible for preventing unproductive conjugation between bacteria carrying like plasmids.</text>
</comment>
<evidence type="ECO:0000313" key="12">
    <source>
        <dbReference type="EMBL" id="EFE07593.1"/>
    </source>
</evidence>
<name>D4BFB4_9ENTR</name>
<dbReference type="Pfam" id="PF05818">
    <property type="entry name" value="TraT"/>
    <property type="match status" value="1"/>
</dbReference>
<keyword evidence="6 10" id="KW-0184">Conjugation</keyword>
<dbReference type="EMBL" id="ABWL02000016">
    <property type="protein sequence ID" value="EFE07593.1"/>
    <property type="molecule type" value="Genomic_DNA"/>
</dbReference>
<keyword evidence="9" id="KW-0449">Lipoprotein</keyword>
<proteinExistence type="inferred from homology"/>
<evidence type="ECO:0000256" key="6">
    <source>
        <dbReference type="ARBA" id="ARBA00022971"/>
    </source>
</evidence>
<evidence type="ECO:0000256" key="4">
    <source>
        <dbReference type="ARBA" id="ARBA00015578"/>
    </source>
</evidence>
<evidence type="ECO:0000256" key="5">
    <source>
        <dbReference type="ARBA" id="ARBA00022729"/>
    </source>
</evidence>
<dbReference type="GO" id="GO:0009279">
    <property type="term" value="C:cell outer membrane"/>
    <property type="evidence" value="ECO:0007669"/>
    <property type="project" value="UniProtKB-SubCell"/>
</dbReference>
<evidence type="ECO:0000256" key="2">
    <source>
        <dbReference type="ARBA" id="ARBA00004459"/>
    </source>
</evidence>
<keyword evidence="11" id="KW-1133">Transmembrane helix</keyword>
<dbReference type="AlphaFoldDB" id="D4BFB4"/>
<keyword evidence="5" id="KW-0732">Signal</keyword>
<evidence type="ECO:0000256" key="7">
    <source>
        <dbReference type="ARBA" id="ARBA00023136"/>
    </source>
</evidence>
<reference evidence="12 13" key="1">
    <citation type="submission" date="2010-02" db="EMBL/GenBank/DDBJ databases">
        <authorList>
            <person name="Weinstock G."/>
            <person name="Sodergren E."/>
            <person name="Clifton S."/>
            <person name="Fulton L."/>
            <person name="Fulton B."/>
            <person name="Courtney L."/>
            <person name="Fronick C."/>
            <person name="Harrison M."/>
            <person name="Strong C."/>
            <person name="Farmer C."/>
            <person name="Delahaunty K."/>
            <person name="Markovic C."/>
            <person name="Hall O."/>
            <person name="Minx P."/>
            <person name="Tomlinson C."/>
            <person name="Mitreva M."/>
            <person name="Nelson J."/>
            <person name="Hou S."/>
            <person name="Wollam A."/>
            <person name="Pepin K.H."/>
            <person name="Johnson M."/>
            <person name="Bhonagiri V."/>
            <person name="Zhang X."/>
            <person name="Suruliraj S."/>
            <person name="Warren W."/>
            <person name="Chinwalla A."/>
            <person name="Mardis E.R."/>
            <person name="Wilson R.K."/>
        </authorList>
    </citation>
    <scope>NUCLEOTIDE SEQUENCE [LARGE SCALE GENOMIC DNA]</scope>
    <source>
        <strain evidence="12 13">ATCC 29220</strain>
    </source>
</reference>
<dbReference type="Proteomes" id="UP000003880">
    <property type="component" value="Unassembled WGS sequence"/>
</dbReference>
<comment type="subcellular location">
    <subcellularLocation>
        <location evidence="2">Cell outer membrane</location>
        <topology evidence="2">Lipid-anchor</topology>
    </subcellularLocation>
</comment>
<keyword evidence="8" id="KW-0564">Palmitate</keyword>
<dbReference type="InterPro" id="IPR008874">
    <property type="entry name" value="TraT_complement-R"/>
</dbReference>
<dbReference type="eggNOG" id="ENOG502ZAYY">
    <property type="taxonomic scope" value="Bacteria"/>
</dbReference>
<comment type="caution">
    <text evidence="12">The sequence shown here is derived from an EMBL/GenBank/DDBJ whole genome shotgun (WGS) entry which is preliminary data.</text>
</comment>
<evidence type="ECO:0000256" key="9">
    <source>
        <dbReference type="ARBA" id="ARBA00023288"/>
    </source>
</evidence>